<gene>
    <name evidence="1" type="ORF">G9470_24105</name>
</gene>
<proteinExistence type="predicted"/>
<name>A0ABX1VWP3_9FIRM</name>
<dbReference type="RefSeq" id="WP_170823892.1">
    <property type="nucleotide sequence ID" value="NZ_JAAOXG010000071.1"/>
</dbReference>
<dbReference type="EMBL" id="JAAOXG010000071">
    <property type="protein sequence ID" value="NNJ32847.1"/>
    <property type="molecule type" value="Genomic_DNA"/>
</dbReference>
<dbReference type="Pfam" id="PF06908">
    <property type="entry name" value="YpsA"/>
    <property type="match status" value="1"/>
</dbReference>
<dbReference type="InterPro" id="IPR010697">
    <property type="entry name" value="YspA"/>
</dbReference>
<sequence length="181" mass="20834">MLTISCAFTGQHPMRFPFGYDEEDELCLRIKNAMLLQILALYQNGVTDFYSDCEVGASMWGAELILGLMEKYPQIQLFCILPYEEQAKKWTPEQRERYYTILEKSTYNGLISTRYTGDCRSRCNRYLVDHAGFVIAVYENCEAPQLEPAAHFISYARKRGRGIITIDPDTAFVTPITLQVE</sequence>
<dbReference type="SUPFAM" id="SSF102405">
    <property type="entry name" value="MCP/YpsA-like"/>
    <property type="match status" value="1"/>
</dbReference>
<comment type="caution">
    <text evidence="1">The sequence shown here is derived from an EMBL/GenBank/DDBJ whole genome shotgun (WGS) entry which is preliminary data.</text>
</comment>
<evidence type="ECO:0000313" key="2">
    <source>
        <dbReference type="Proteomes" id="UP000539052"/>
    </source>
</evidence>
<evidence type="ECO:0000313" key="1">
    <source>
        <dbReference type="EMBL" id="NNJ32847.1"/>
    </source>
</evidence>
<dbReference type="PANTHER" id="PTHR38440:SF1">
    <property type="entry name" value="UPF0398 PROTEIN SPR0331"/>
    <property type="match status" value="1"/>
</dbReference>
<protein>
    <submittedName>
        <fullName evidence="1">DUF1273 domain-containing protein</fullName>
    </submittedName>
</protein>
<dbReference type="PANTHER" id="PTHR38440">
    <property type="entry name" value="UPF0398 PROTEIN YPSA"/>
    <property type="match status" value="1"/>
</dbReference>
<dbReference type="Gene3D" id="3.40.50.450">
    <property type="match status" value="1"/>
</dbReference>
<keyword evidence="2" id="KW-1185">Reference proteome</keyword>
<reference evidence="1 2" key="1">
    <citation type="submission" date="2020-03" db="EMBL/GenBank/DDBJ databases">
        <title>Genome Sequence of industrial isolate, B5A.</title>
        <authorList>
            <person name="Sharma S."/>
            <person name="Patil P.B."/>
            <person name="Korpole S."/>
        </authorList>
    </citation>
    <scope>NUCLEOTIDE SEQUENCE [LARGE SCALE GENOMIC DNA]</scope>
    <source>
        <strain evidence="1 2">PI-S10-B5A</strain>
    </source>
</reference>
<accession>A0ABX1VWP3</accession>
<dbReference type="Proteomes" id="UP000539052">
    <property type="component" value="Unassembled WGS sequence"/>
</dbReference>
<organism evidence="1 2">
    <name type="scientific">Lacrimispora defluvii</name>
    <dbReference type="NCBI Taxonomy" id="2719233"/>
    <lineage>
        <taxon>Bacteria</taxon>
        <taxon>Bacillati</taxon>
        <taxon>Bacillota</taxon>
        <taxon>Clostridia</taxon>
        <taxon>Lachnospirales</taxon>
        <taxon>Lachnospiraceae</taxon>
        <taxon>Lacrimispora</taxon>
    </lineage>
</organism>